<evidence type="ECO:0000256" key="12">
    <source>
        <dbReference type="ARBA" id="ARBA00034003"/>
    </source>
</evidence>
<evidence type="ECO:0000313" key="18">
    <source>
        <dbReference type="Proteomes" id="UP000281955"/>
    </source>
</evidence>
<keyword evidence="9 14" id="KW-0233">DNA recombination</keyword>
<dbReference type="FunFam" id="2.40.50.140:FF:000163">
    <property type="entry name" value="Probable DNA ligase"/>
    <property type="match status" value="1"/>
</dbReference>
<evidence type="ECO:0000259" key="16">
    <source>
        <dbReference type="PROSITE" id="PS50160"/>
    </source>
</evidence>
<sequence>MLLAEIAAASADLQRTRSRLAKTARLAEVLSAATPDEVAVVAAYLSGELPQRRTGAGWAALQQLPPAADEPTLTIAGTDRAWQEVSQVSGTGSQARRRALLDALFSRATPEEQRLLRGLALGELRQGALDAQVIEAFARSDGLALPELRRAVMLAGSLPPVAAAVRADGPAALDRFVLEVGRPVLPMLASTAGSVTEALERLGAAVVEAKIDGIRVQVHRSAEQVRVFSRSLDDITERLPDVVELVRELAVDTVVLDGEAVALGHDGRPHPFQATAGRTGSRVDVASARTRLPLTPLFFDVLHVDGRDLLALPASERHAVLDAVVPARLRVARLETADADAGERFAADVLAQGHEGVVVKAPGSLYDAGRRGAAWLKVKPVHTFDLLVLGAEWGSGRRRGWLSNLHLGARDPEGGPPVMLGKTFKGLTDAMLEEQTAALQELVVDRPPWGVVVRPELVVEIALDGVQTSPRYPGGVALRFARVVRYRPDKRPDEADTLDAVRALHRR</sequence>
<dbReference type="Pfam" id="PF01068">
    <property type="entry name" value="DNA_ligase_A_M"/>
    <property type="match status" value="1"/>
</dbReference>
<dbReference type="AlphaFoldDB" id="A0A420XRR1"/>
<dbReference type="InterPro" id="IPR012310">
    <property type="entry name" value="DNA_ligase_ATP-dep_cent"/>
</dbReference>
<dbReference type="NCBIfam" id="TIGR00574">
    <property type="entry name" value="dnl1"/>
    <property type="match status" value="1"/>
</dbReference>
<evidence type="ECO:0000256" key="15">
    <source>
        <dbReference type="RuleBase" id="RU004196"/>
    </source>
</evidence>
<dbReference type="SUPFAM" id="SSF117018">
    <property type="entry name" value="ATP-dependent DNA ligase DNA-binding domain"/>
    <property type="match status" value="1"/>
</dbReference>
<evidence type="ECO:0000256" key="10">
    <source>
        <dbReference type="ARBA" id="ARBA00023204"/>
    </source>
</evidence>
<keyword evidence="6 14" id="KW-0227">DNA damage</keyword>
<keyword evidence="8 14" id="KW-0460">Magnesium</keyword>
<dbReference type="SUPFAM" id="SSF56091">
    <property type="entry name" value="DNA ligase/mRNA capping enzyme, catalytic domain"/>
    <property type="match status" value="1"/>
</dbReference>
<reference evidence="17 18" key="1">
    <citation type="submission" date="2018-10" db="EMBL/GenBank/DDBJ databases">
        <title>Genomic Encyclopedia of Archaeal and Bacterial Type Strains, Phase II (KMG-II): from individual species to whole genera.</title>
        <authorList>
            <person name="Goeker M."/>
        </authorList>
    </citation>
    <scope>NUCLEOTIDE SEQUENCE [LARGE SCALE GENOMIC DNA]</scope>
    <source>
        <strain evidence="17 18">RP-AC37</strain>
    </source>
</reference>
<keyword evidence="7 14" id="KW-0067">ATP-binding</keyword>
<dbReference type="NCBIfam" id="NF002868">
    <property type="entry name" value="PRK03180.1"/>
    <property type="match status" value="1"/>
</dbReference>
<dbReference type="GO" id="GO:0006281">
    <property type="term" value="P:DNA repair"/>
    <property type="evidence" value="ECO:0007669"/>
    <property type="project" value="UniProtKB-UniRule"/>
</dbReference>
<feature type="binding site" evidence="14">
    <location>
        <position position="208"/>
    </location>
    <ligand>
        <name>ATP</name>
        <dbReference type="ChEBI" id="CHEBI:30616"/>
    </ligand>
</feature>
<dbReference type="GO" id="GO:0051301">
    <property type="term" value="P:cell division"/>
    <property type="evidence" value="ECO:0007669"/>
    <property type="project" value="UniProtKB-KW"/>
</dbReference>
<dbReference type="CDD" id="cd07901">
    <property type="entry name" value="Adenylation_DNA_ligase_Arch_LigB"/>
    <property type="match status" value="1"/>
</dbReference>
<dbReference type="GO" id="GO:0003910">
    <property type="term" value="F:DNA ligase (ATP) activity"/>
    <property type="evidence" value="ECO:0007669"/>
    <property type="project" value="UniProtKB-UniRule"/>
</dbReference>
<evidence type="ECO:0000256" key="9">
    <source>
        <dbReference type="ARBA" id="ARBA00023172"/>
    </source>
</evidence>
<dbReference type="GO" id="GO:0005524">
    <property type="term" value="F:ATP binding"/>
    <property type="evidence" value="ECO:0007669"/>
    <property type="project" value="UniProtKB-UniRule"/>
</dbReference>
<dbReference type="GO" id="GO:0071897">
    <property type="term" value="P:DNA biosynthetic process"/>
    <property type="evidence" value="ECO:0007669"/>
    <property type="project" value="InterPro"/>
</dbReference>
<feature type="active site" description="N6-AMP-lysine intermediate" evidence="14">
    <location>
        <position position="210"/>
    </location>
</feature>
<feature type="binding site" evidence="14">
    <location>
        <position position="299"/>
    </location>
    <ligand>
        <name>ATP</name>
        <dbReference type="ChEBI" id="CHEBI:30616"/>
    </ligand>
</feature>
<dbReference type="InterPro" id="IPR050191">
    <property type="entry name" value="ATP-dep_DNA_ligase"/>
</dbReference>
<dbReference type="PANTHER" id="PTHR45674:SF13">
    <property type="entry name" value="DNA LIGASE-RELATED"/>
    <property type="match status" value="1"/>
</dbReference>
<dbReference type="Gene3D" id="3.30.470.30">
    <property type="entry name" value="DNA ligase/mRNA capping enzyme"/>
    <property type="match status" value="1"/>
</dbReference>
<dbReference type="PANTHER" id="PTHR45674">
    <property type="entry name" value="DNA LIGASE 1/3 FAMILY MEMBER"/>
    <property type="match status" value="1"/>
</dbReference>
<comment type="function">
    <text evidence="13 14">DNA ligase that seals nicks in double-stranded DNA during DNA replication, DNA recombination and DNA repair.</text>
</comment>
<comment type="catalytic activity">
    <reaction evidence="12 14">
        <text>ATP + (deoxyribonucleotide)n-3'-hydroxyl + 5'-phospho-(deoxyribonucleotide)m = (deoxyribonucleotide)n+m + AMP + diphosphate.</text>
        <dbReference type="EC" id="6.5.1.1"/>
    </reaction>
</comment>
<feature type="binding site" evidence="14">
    <location>
        <position position="259"/>
    </location>
    <ligand>
        <name>ATP</name>
        <dbReference type="ChEBI" id="CHEBI:30616"/>
    </ligand>
</feature>
<evidence type="ECO:0000256" key="14">
    <source>
        <dbReference type="HAMAP-Rule" id="MF_00407"/>
    </source>
</evidence>
<dbReference type="InterPro" id="IPR000977">
    <property type="entry name" value="DNA_ligase_ATP-dep"/>
</dbReference>
<evidence type="ECO:0000256" key="1">
    <source>
        <dbReference type="ARBA" id="ARBA00022598"/>
    </source>
</evidence>
<keyword evidence="18" id="KW-1185">Reference proteome</keyword>
<keyword evidence="4 14" id="KW-0479">Metal-binding</keyword>
<dbReference type="Gene3D" id="1.10.3260.10">
    <property type="entry name" value="DNA ligase, ATP-dependent, N-terminal domain"/>
    <property type="match status" value="1"/>
</dbReference>
<keyword evidence="5 14" id="KW-0547">Nucleotide-binding</keyword>
<feature type="binding site" evidence="14">
    <location>
        <position position="371"/>
    </location>
    <ligand>
        <name>ATP</name>
        <dbReference type="ChEBI" id="CHEBI:30616"/>
    </ligand>
</feature>
<dbReference type="InParanoid" id="A0A420XRR1"/>
<dbReference type="SUPFAM" id="SSF50249">
    <property type="entry name" value="Nucleic acid-binding proteins"/>
    <property type="match status" value="1"/>
</dbReference>
<dbReference type="EC" id="6.5.1.1" evidence="14"/>
<feature type="binding site" evidence="14">
    <location>
        <position position="230"/>
    </location>
    <ligand>
        <name>ATP</name>
        <dbReference type="ChEBI" id="CHEBI:30616"/>
    </ligand>
</feature>
<gene>
    <name evidence="14" type="primary">lig</name>
    <name evidence="17" type="ORF">CLV35_1257</name>
</gene>
<dbReference type="InterPro" id="IPR036599">
    <property type="entry name" value="DNA_ligase_N_sf"/>
</dbReference>
<feature type="binding site" evidence="14">
    <location>
        <position position="377"/>
    </location>
    <ligand>
        <name>ATP</name>
        <dbReference type="ChEBI" id="CHEBI:30616"/>
    </ligand>
</feature>
<comment type="cofactor">
    <cofactor evidence="14">
        <name>Mg(2+)</name>
        <dbReference type="ChEBI" id="CHEBI:18420"/>
    </cofactor>
</comment>
<dbReference type="Gene3D" id="2.40.50.140">
    <property type="entry name" value="Nucleic acid-binding proteins"/>
    <property type="match status" value="1"/>
</dbReference>
<feature type="domain" description="ATP-dependent DNA ligase family profile" evidence="16">
    <location>
        <begin position="287"/>
        <end position="411"/>
    </location>
</feature>
<dbReference type="Pfam" id="PF04675">
    <property type="entry name" value="DNA_ligase_A_N"/>
    <property type="match status" value="1"/>
</dbReference>
<accession>A0A420XRR1</accession>
<dbReference type="GO" id="GO:0046872">
    <property type="term" value="F:metal ion binding"/>
    <property type="evidence" value="ECO:0007669"/>
    <property type="project" value="UniProtKB-KW"/>
</dbReference>
<dbReference type="GO" id="GO:0003677">
    <property type="term" value="F:DNA binding"/>
    <property type="evidence" value="ECO:0007669"/>
    <property type="project" value="InterPro"/>
</dbReference>
<evidence type="ECO:0000256" key="6">
    <source>
        <dbReference type="ARBA" id="ARBA00022763"/>
    </source>
</evidence>
<dbReference type="FunCoup" id="A0A420XRR1">
    <property type="interactions" value="178"/>
</dbReference>
<protein>
    <recommendedName>
        <fullName evidence="14">Probable DNA ligase</fullName>
        <ecNumber evidence="14">6.5.1.1</ecNumber>
    </recommendedName>
    <alternativeName>
        <fullName evidence="14">Polydeoxyribonucleotide synthase [ATP]</fullName>
    </alternativeName>
</protein>
<keyword evidence="2 14" id="KW-0132">Cell division</keyword>
<keyword evidence="1 14" id="KW-0436">Ligase</keyword>
<keyword evidence="11 14" id="KW-0131">Cell cycle</keyword>
<dbReference type="GO" id="GO:0006310">
    <property type="term" value="P:DNA recombination"/>
    <property type="evidence" value="ECO:0007669"/>
    <property type="project" value="UniProtKB-UniRule"/>
</dbReference>
<evidence type="ECO:0000256" key="3">
    <source>
        <dbReference type="ARBA" id="ARBA00022705"/>
    </source>
</evidence>
<dbReference type="Proteomes" id="UP000281955">
    <property type="component" value="Unassembled WGS sequence"/>
</dbReference>
<organism evidence="17 18">
    <name type="scientific">Motilibacter peucedani</name>
    <dbReference type="NCBI Taxonomy" id="598650"/>
    <lineage>
        <taxon>Bacteria</taxon>
        <taxon>Bacillati</taxon>
        <taxon>Actinomycetota</taxon>
        <taxon>Actinomycetes</taxon>
        <taxon>Motilibacterales</taxon>
        <taxon>Motilibacteraceae</taxon>
        <taxon>Motilibacter</taxon>
    </lineage>
</organism>
<evidence type="ECO:0000256" key="7">
    <source>
        <dbReference type="ARBA" id="ARBA00022840"/>
    </source>
</evidence>
<comment type="similarity">
    <text evidence="14 15">Belongs to the ATP-dependent DNA ligase family.</text>
</comment>
<dbReference type="RefSeq" id="WP_121192592.1">
    <property type="nucleotide sequence ID" value="NZ_RBWV01000010.1"/>
</dbReference>
<feature type="binding site" evidence="14">
    <location>
        <position position="215"/>
    </location>
    <ligand>
        <name>ATP</name>
        <dbReference type="ChEBI" id="CHEBI:30616"/>
    </ligand>
</feature>
<keyword evidence="3 14" id="KW-0235">DNA replication</keyword>
<evidence type="ECO:0000256" key="2">
    <source>
        <dbReference type="ARBA" id="ARBA00022618"/>
    </source>
</evidence>
<dbReference type="PROSITE" id="PS50160">
    <property type="entry name" value="DNA_LIGASE_A3"/>
    <property type="match status" value="1"/>
</dbReference>
<evidence type="ECO:0000256" key="13">
    <source>
        <dbReference type="ARBA" id="ARBA00054532"/>
    </source>
</evidence>
<name>A0A420XRR1_9ACTN</name>
<evidence type="ECO:0000256" key="8">
    <source>
        <dbReference type="ARBA" id="ARBA00022842"/>
    </source>
</evidence>
<dbReference type="InterPro" id="IPR012340">
    <property type="entry name" value="NA-bd_OB-fold"/>
</dbReference>
<dbReference type="InterPro" id="IPR022865">
    <property type="entry name" value="DNA_ligae_ATP-dep_bac/arc"/>
</dbReference>
<comment type="caution">
    <text evidence="17">The sequence shown here is derived from an EMBL/GenBank/DDBJ whole genome shotgun (WGS) entry which is preliminary data.</text>
</comment>
<dbReference type="InterPro" id="IPR012309">
    <property type="entry name" value="DNA_ligase_ATP-dep_C"/>
</dbReference>
<dbReference type="HAMAP" id="MF_00407">
    <property type="entry name" value="DNA_ligase"/>
    <property type="match status" value="1"/>
</dbReference>
<dbReference type="OrthoDB" id="3733803at2"/>
<dbReference type="EMBL" id="RBWV01000010">
    <property type="protein sequence ID" value="RKS77568.1"/>
    <property type="molecule type" value="Genomic_DNA"/>
</dbReference>
<proteinExistence type="inferred from homology"/>
<evidence type="ECO:0000256" key="5">
    <source>
        <dbReference type="ARBA" id="ARBA00022741"/>
    </source>
</evidence>
<evidence type="ECO:0000256" key="4">
    <source>
        <dbReference type="ARBA" id="ARBA00022723"/>
    </source>
</evidence>
<dbReference type="InterPro" id="IPR012308">
    <property type="entry name" value="DNA_ligase_ATP-dep_N"/>
</dbReference>
<evidence type="ECO:0000313" key="17">
    <source>
        <dbReference type="EMBL" id="RKS77568.1"/>
    </source>
</evidence>
<keyword evidence="10 14" id="KW-0234">DNA repair</keyword>
<dbReference type="Pfam" id="PF04679">
    <property type="entry name" value="DNA_ligase_A_C"/>
    <property type="match status" value="1"/>
</dbReference>
<evidence type="ECO:0000256" key="11">
    <source>
        <dbReference type="ARBA" id="ARBA00023306"/>
    </source>
</evidence>
<dbReference type="GO" id="GO:0006260">
    <property type="term" value="P:DNA replication"/>
    <property type="evidence" value="ECO:0007669"/>
    <property type="project" value="UniProtKB-UniRule"/>
</dbReference>